<comment type="caution">
    <text evidence="2">The sequence shown here is derived from an EMBL/GenBank/DDBJ whole genome shotgun (WGS) entry which is preliminary data.</text>
</comment>
<evidence type="ECO:0000313" key="3">
    <source>
        <dbReference type="Proteomes" id="UP000823982"/>
    </source>
</evidence>
<dbReference type="Proteomes" id="UP000823982">
    <property type="component" value="Unassembled WGS sequence"/>
</dbReference>
<sequence length="175" mass="19539">MKVTQTAQNVKTPATPKTQKKTLKYRYCDNGFTITLKVIVTLIYVWSCFFWAGVTILNFYINSPESSHLATGFLVGSLLMTASLVLMYLRFYILQLPFCAAGAAVYLVHAGEMIDVAHGTSVVFTPTFELRYMPVVAIIIISAALAMLEIWHIVSIRSSEKEKFNNSPSKSILDD</sequence>
<feature type="transmembrane region" description="Helical" evidence="1">
    <location>
        <begin position="134"/>
        <end position="154"/>
    </location>
</feature>
<dbReference type="AlphaFoldDB" id="A0A9D1EPW1"/>
<accession>A0A9D1EPW1</accession>
<dbReference type="EMBL" id="DVIR01000060">
    <property type="protein sequence ID" value="HIS25089.1"/>
    <property type="molecule type" value="Genomic_DNA"/>
</dbReference>
<protein>
    <submittedName>
        <fullName evidence="2">Uncharacterized protein</fullName>
    </submittedName>
</protein>
<keyword evidence="1" id="KW-0472">Membrane</keyword>
<gene>
    <name evidence="2" type="ORF">IAD01_06785</name>
</gene>
<feature type="transmembrane region" description="Helical" evidence="1">
    <location>
        <begin position="67"/>
        <end position="89"/>
    </location>
</feature>
<proteinExistence type="predicted"/>
<feature type="transmembrane region" description="Helical" evidence="1">
    <location>
        <begin position="96"/>
        <end position="114"/>
    </location>
</feature>
<evidence type="ECO:0000313" key="2">
    <source>
        <dbReference type="EMBL" id="HIS25089.1"/>
    </source>
</evidence>
<name>A0A9D1EPW1_9FIRM</name>
<reference evidence="2" key="2">
    <citation type="journal article" date="2021" name="PeerJ">
        <title>Extensive microbial diversity within the chicken gut microbiome revealed by metagenomics and culture.</title>
        <authorList>
            <person name="Gilroy R."/>
            <person name="Ravi A."/>
            <person name="Getino M."/>
            <person name="Pursley I."/>
            <person name="Horton D.L."/>
            <person name="Alikhan N.F."/>
            <person name="Baker D."/>
            <person name="Gharbi K."/>
            <person name="Hall N."/>
            <person name="Watson M."/>
            <person name="Adriaenssens E.M."/>
            <person name="Foster-Nyarko E."/>
            <person name="Jarju S."/>
            <person name="Secka A."/>
            <person name="Antonio M."/>
            <person name="Oren A."/>
            <person name="Chaudhuri R.R."/>
            <person name="La Ragione R."/>
            <person name="Hildebrand F."/>
            <person name="Pallen M.J."/>
        </authorList>
    </citation>
    <scope>NUCLEOTIDE SEQUENCE</scope>
    <source>
        <strain evidence="2">CHK157-1446</strain>
    </source>
</reference>
<feature type="transmembrane region" description="Helical" evidence="1">
    <location>
        <begin position="34"/>
        <end position="61"/>
    </location>
</feature>
<evidence type="ECO:0000256" key="1">
    <source>
        <dbReference type="SAM" id="Phobius"/>
    </source>
</evidence>
<keyword evidence="1" id="KW-0812">Transmembrane</keyword>
<reference evidence="2" key="1">
    <citation type="submission" date="2020-10" db="EMBL/GenBank/DDBJ databases">
        <authorList>
            <person name="Gilroy R."/>
        </authorList>
    </citation>
    <scope>NUCLEOTIDE SEQUENCE</scope>
    <source>
        <strain evidence="2">CHK157-1446</strain>
    </source>
</reference>
<organism evidence="2 3">
    <name type="scientific">Candidatus Faeciplasma gallinarum</name>
    <dbReference type="NCBI Taxonomy" id="2840799"/>
    <lineage>
        <taxon>Bacteria</taxon>
        <taxon>Bacillati</taxon>
        <taxon>Bacillota</taxon>
        <taxon>Clostridia</taxon>
        <taxon>Eubacteriales</taxon>
        <taxon>Oscillospiraceae</taxon>
        <taxon>Oscillospiraceae incertae sedis</taxon>
        <taxon>Candidatus Faeciplasma</taxon>
    </lineage>
</organism>
<keyword evidence="1" id="KW-1133">Transmembrane helix</keyword>